<gene>
    <name evidence="1" type="ORF">DESAM_23011</name>
</gene>
<dbReference type="HOGENOM" id="CLU_3269047_0_0_7"/>
<dbReference type="EMBL" id="FO203522">
    <property type="protein sequence ID" value="CCO25278.1"/>
    <property type="molecule type" value="Genomic_DNA"/>
</dbReference>
<dbReference type="KEGG" id="dhy:DESAM_23011"/>
<reference evidence="1 2" key="1">
    <citation type="submission" date="2012-10" db="EMBL/GenBank/DDBJ databases">
        <authorList>
            <person name="Genoscope - CEA"/>
        </authorList>
    </citation>
    <scope>NUCLEOTIDE SEQUENCE [LARGE SCALE GENOMIC DNA]</scope>
    <source>
        <strain evidence="2">AM13 / DSM 14728</strain>
    </source>
</reference>
<keyword evidence="2" id="KW-1185">Reference proteome</keyword>
<organism evidence="1 2">
    <name type="scientific">Maridesulfovibrio hydrothermalis AM13 = DSM 14728</name>
    <dbReference type="NCBI Taxonomy" id="1121451"/>
    <lineage>
        <taxon>Bacteria</taxon>
        <taxon>Pseudomonadati</taxon>
        <taxon>Thermodesulfobacteriota</taxon>
        <taxon>Desulfovibrionia</taxon>
        <taxon>Desulfovibrionales</taxon>
        <taxon>Desulfovibrionaceae</taxon>
        <taxon>Maridesulfovibrio</taxon>
    </lineage>
</organism>
<protein>
    <submittedName>
        <fullName evidence="1">Uncharacterized protein</fullName>
    </submittedName>
</protein>
<sequence>MLYRLSYVGFLLNAQAGLGLVQNGAGNEIRTRNPQLGRLML</sequence>
<name>L0RER5_9BACT</name>
<proteinExistence type="predicted"/>
<accession>L0RER5</accession>
<evidence type="ECO:0000313" key="1">
    <source>
        <dbReference type="EMBL" id="CCO25278.1"/>
    </source>
</evidence>
<dbReference type="AlphaFoldDB" id="L0RER5"/>
<evidence type="ECO:0000313" key="2">
    <source>
        <dbReference type="Proteomes" id="UP000010808"/>
    </source>
</evidence>
<dbReference type="Proteomes" id="UP000010808">
    <property type="component" value="Chromosome"/>
</dbReference>